<reference evidence="14" key="1">
    <citation type="submission" date="2025-08" db="UniProtKB">
        <authorList>
            <consortium name="Ensembl"/>
        </authorList>
    </citation>
    <scope>IDENTIFICATION</scope>
</reference>
<evidence type="ECO:0000259" key="12">
    <source>
        <dbReference type="PROSITE" id="PS50055"/>
    </source>
</evidence>
<organism evidence="14 15">
    <name type="scientific">Eptatretus burgeri</name>
    <name type="common">Inshore hagfish</name>
    <dbReference type="NCBI Taxonomy" id="7764"/>
    <lineage>
        <taxon>Eukaryota</taxon>
        <taxon>Metazoa</taxon>
        <taxon>Chordata</taxon>
        <taxon>Craniata</taxon>
        <taxon>Vertebrata</taxon>
        <taxon>Cyclostomata</taxon>
        <taxon>Myxini</taxon>
        <taxon>Myxiniformes</taxon>
        <taxon>Myxinidae</taxon>
        <taxon>Eptatretinae</taxon>
        <taxon>Eptatretus</taxon>
    </lineage>
</organism>
<evidence type="ECO:0000256" key="10">
    <source>
        <dbReference type="ARBA" id="ARBA00051722"/>
    </source>
</evidence>
<evidence type="ECO:0000256" key="2">
    <source>
        <dbReference type="ARBA" id="ARBA00013064"/>
    </source>
</evidence>
<dbReference type="InterPro" id="IPR003595">
    <property type="entry name" value="Tyr_Pase_cat"/>
</dbReference>
<protein>
    <recommendedName>
        <fullName evidence="2">protein-tyrosine-phosphatase</fullName>
        <ecNumber evidence="2">3.1.3.48</ecNumber>
    </recommendedName>
</protein>
<dbReference type="Gene3D" id="3.90.190.10">
    <property type="entry name" value="Protein tyrosine phosphatase superfamily"/>
    <property type="match status" value="1"/>
</dbReference>
<evidence type="ECO:0000256" key="3">
    <source>
        <dbReference type="ARBA" id="ARBA00022692"/>
    </source>
</evidence>
<dbReference type="InterPro" id="IPR000242">
    <property type="entry name" value="PTP_cat"/>
</dbReference>
<evidence type="ECO:0000259" key="13">
    <source>
        <dbReference type="PROSITE" id="PS50056"/>
    </source>
</evidence>
<dbReference type="PROSITE" id="PS00383">
    <property type="entry name" value="TYR_PHOSPHATASE_1"/>
    <property type="match status" value="1"/>
</dbReference>
<dbReference type="OMA" id="KYTIWLL"/>
<dbReference type="PANTHER" id="PTHR46957:SF3">
    <property type="entry name" value="CYTOKINE RECEPTOR"/>
    <property type="match status" value="1"/>
</dbReference>
<dbReference type="GO" id="GO:0004725">
    <property type="term" value="F:protein tyrosine phosphatase activity"/>
    <property type="evidence" value="ECO:0007669"/>
    <property type="project" value="UniProtKB-EC"/>
</dbReference>
<evidence type="ECO:0000313" key="14">
    <source>
        <dbReference type="Ensembl" id="ENSEBUP00000009294.1"/>
    </source>
</evidence>
<evidence type="ECO:0000313" key="15">
    <source>
        <dbReference type="Proteomes" id="UP000694388"/>
    </source>
</evidence>
<dbReference type="PANTHER" id="PTHR46957">
    <property type="entry name" value="CYTOKINE RECEPTOR"/>
    <property type="match status" value="1"/>
</dbReference>
<comment type="catalytic activity">
    <reaction evidence="10">
        <text>O-phospho-L-tyrosyl-[protein] + H2O = L-tyrosyl-[protein] + phosphate</text>
        <dbReference type="Rhea" id="RHEA:10684"/>
        <dbReference type="Rhea" id="RHEA-COMP:10136"/>
        <dbReference type="Rhea" id="RHEA-COMP:20101"/>
        <dbReference type="ChEBI" id="CHEBI:15377"/>
        <dbReference type="ChEBI" id="CHEBI:43474"/>
        <dbReference type="ChEBI" id="CHEBI:46858"/>
        <dbReference type="ChEBI" id="CHEBI:61978"/>
        <dbReference type="EC" id="3.1.3.48"/>
    </reaction>
</comment>
<accession>A0A8C4WS68</accession>
<dbReference type="GeneTree" id="ENSGT00940000154814"/>
<evidence type="ECO:0000256" key="7">
    <source>
        <dbReference type="ARBA" id="ARBA00022989"/>
    </source>
</evidence>
<dbReference type="PRINTS" id="PR00700">
    <property type="entry name" value="PRTYPHPHTASE"/>
</dbReference>
<dbReference type="SMART" id="SM00404">
    <property type="entry name" value="PTPc_motif"/>
    <property type="match status" value="1"/>
</dbReference>
<keyword evidence="3" id="KW-0812">Transmembrane</keyword>
<dbReference type="SUPFAM" id="SSF52799">
    <property type="entry name" value="(Phosphotyrosine protein) phosphatases II"/>
    <property type="match status" value="1"/>
</dbReference>
<dbReference type="AlphaFoldDB" id="A0A8C4WS68"/>
<dbReference type="PROSITE" id="PS50055">
    <property type="entry name" value="TYR_PHOSPHATASE_PTP"/>
    <property type="match status" value="1"/>
</dbReference>
<name>A0A8C4WS68_EPTBU</name>
<evidence type="ECO:0000256" key="1">
    <source>
        <dbReference type="ARBA" id="ARBA00004479"/>
    </source>
</evidence>
<dbReference type="FunFam" id="3.90.190.10:FF:000009">
    <property type="entry name" value="Receptor-type tyrosine-protein phosphatase beta"/>
    <property type="match status" value="1"/>
</dbReference>
<evidence type="ECO:0000256" key="6">
    <source>
        <dbReference type="ARBA" id="ARBA00022912"/>
    </source>
</evidence>
<dbReference type="Proteomes" id="UP000694388">
    <property type="component" value="Unplaced"/>
</dbReference>
<dbReference type="SMART" id="SM00194">
    <property type="entry name" value="PTPc"/>
    <property type="match status" value="1"/>
</dbReference>
<dbReference type="PROSITE" id="PS50056">
    <property type="entry name" value="TYR_PHOSPHATASE_2"/>
    <property type="match status" value="1"/>
</dbReference>
<keyword evidence="15" id="KW-1185">Reference proteome</keyword>
<evidence type="ECO:0000256" key="4">
    <source>
        <dbReference type="ARBA" id="ARBA00022729"/>
    </source>
</evidence>
<reference evidence="14" key="2">
    <citation type="submission" date="2025-09" db="UniProtKB">
        <authorList>
            <consortium name="Ensembl"/>
        </authorList>
    </citation>
    <scope>IDENTIFICATION</scope>
</reference>
<keyword evidence="7" id="KW-1133">Transmembrane helix</keyword>
<feature type="region of interest" description="Disordered" evidence="11">
    <location>
        <begin position="286"/>
        <end position="308"/>
    </location>
</feature>
<dbReference type="GO" id="GO:0016020">
    <property type="term" value="C:membrane"/>
    <property type="evidence" value="ECO:0007669"/>
    <property type="project" value="UniProtKB-SubCell"/>
</dbReference>
<keyword evidence="4" id="KW-0732">Signal</keyword>
<evidence type="ECO:0000256" key="8">
    <source>
        <dbReference type="ARBA" id="ARBA00023136"/>
    </source>
</evidence>
<proteinExistence type="predicted"/>
<dbReference type="Pfam" id="PF00102">
    <property type="entry name" value="Y_phosphatase"/>
    <property type="match status" value="1"/>
</dbReference>
<sequence>MSKDSDYKFSLEYEELKAVGQGQSQLAASLPCNRHKNRYSNILPHDVSRVKLTEIEGVEGSDYINANFIPGVHSAREYIATQGPLPGTVCDFWRMVWEQRAPAIVCLTQCVEKGRTKCDRYWPAEGRVDIYGHLSVTLLSEATHEDWTIRCFQLSQGGEIHETWQCSYTAWPDHGVPSTQNMPRLLTFVCLVRCSLGVPATPIIVHCSAGVGRTGTFIALDLIQQHLQSRSAVDILALVAELRRHRPSMVQTEEQYVFLHGCVLAMWRARHEFIPPLVYENAHVSTDKGDGEKRCTGHRRWQGSPNNT</sequence>
<evidence type="ECO:0000256" key="5">
    <source>
        <dbReference type="ARBA" id="ARBA00022801"/>
    </source>
</evidence>
<feature type="compositionally biased region" description="Basic and acidic residues" evidence="11">
    <location>
        <begin position="286"/>
        <end position="295"/>
    </location>
</feature>
<keyword evidence="5" id="KW-0378">Hydrolase</keyword>
<keyword evidence="9" id="KW-0325">Glycoprotein</keyword>
<feature type="domain" description="Tyrosine specific protein phosphatases" evidence="13">
    <location>
        <begin position="186"/>
        <end position="257"/>
    </location>
</feature>
<dbReference type="InterPro" id="IPR016130">
    <property type="entry name" value="Tyr_Pase_AS"/>
</dbReference>
<feature type="domain" description="Tyrosine-protein phosphatase" evidence="12">
    <location>
        <begin position="9"/>
        <end position="266"/>
    </location>
</feature>
<keyword evidence="6" id="KW-0904">Protein phosphatase</keyword>
<evidence type="ECO:0000256" key="11">
    <source>
        <dbReference type="SAM" id="MobiDB-lite"/>
    </source>
</evidence>
<comment type="subcellular location">
    <subcellularLocation>
        <location evidence="1">Membrane</location>
        <topology evidence="1">Single-pass type I membrane protein</topology>
    </subcellularLocation>
</comment>
<dbReference type="InterPro" id="IPR000387">
    <property type="entry name" value="Tyr_Pase_dom"/>
</dbReference>
<keyword evidence="8" id="KW-0472">Membrane</keyword>
<dbReference type="InterPro" id="IPR029021">
    <property type="entry name" value="Prot-tyrosine_phosphatase-like"/>
</dbReference>
<evidence type="ECO:0000256" key="9">
    <source>
        <dbReference type="ARBA" id="ARBA00023180"/>
    </source>
</evidence>
<dbReference type="EC" id="3.1.3.48" evidence="2"/>
<dbReference type="InterPro" id="IPR050713">
    <property type="entry name" value="RTP_Phos/Ushers"/>
</dbReference>
<dbReference type="Ensembl" id="ENSEBUT00000009815.1">
    <property type="protein sequence ID" value="ENSEBUP00000009294.1"/>
    <property type="gene ID" value="ENSEBUG00000005982.1"/>
</dbReference>